<protein>
    <submittedName>
        <fullName evidence="5">LacI family transcriptional regulator</fullName>
    </submittedName>
</protein>
<dbReference type="Gene3D" id="1.10.260.40">
    <property type="entry name" value="lambda repressor-like DNA-binding domains"/>
    <property type="match status" value="1"/>
</dbReference>
<dbReference type="SMART" id="SM00354">
    <property type="entry name" value="HTH_LACI"/>
    <property type="match status" value="1"/>
</dbReference>
<dbReference type="EMBL" id="RJKM01000001">
    <property type="protein sequence ID" value="ROP35995.1"/>
    <property type="molecule type" value="Genomic_DNA"/>
</dbReference>
<reference evidence="5 6" key="1">
    <citation type="submission" date="2018-11" db="EMBL/GenBank/DDBJ databases">
        <title>Sequencing the genomes of 1000 actinobacteria strains.</title>
        <authorList>
            <person name="Klenk H.-P."/>
        </authorList>
    </citation>
    <scope>NUCLEOTIDE SEQUENCE [LARGE SCALE GENOMIC DNA]</scope>
    <source>
        <strain evidence="5 6">DSM 44231</strain>
    </source>
</reference>
<keyword evidence="2" id="KW-0238">DNA-binding</keyword>
<dbReference type="AlphaFoldDB" id="A0A3N1H0B6"/>
<keyword evidence="1" id="KW-0805">Transcription regulation</keyword>
<dbReference type="Pfam" id="PF13377">
    <property type="entry name" value="Peripla_BP_3"/>
    <property type="match status" value="1"/>
</dbReference>
<dbReference type="Gene3D" id="3.40.50.2300">
    <property type="match status" value="2"/>
</dbReference>
<keyword evidence="3" id="KW-0804">Transcription</keyword>
<gene>
    <name evidence="5" type="ORF">EDD40_1254</name>
</gene>
<dbReference type="CDD" id="cd01392">
    <property type="entry name" value="HTH_LacI"/>
    <property type="match status" value="1"/>
</dbReference>
<dbReference type="GO" id="GO:0003700">
    <property type="term" value="F:DNA-binding transcription factor activity"/>
    <property type="evidence" value="ECO:0007669"/>
    <property type="project" value="TreeGrafter"/>
</dbReference>
<dbReference type="Pfam" id="PF00356">
    <property type="entry name" value="LacI"/>
    <property type="match status" value="1"/>
</dbReference>
<name>A0A3N1H0B6_9PSEU</name>
<dbReference type="GO" id="GO:0000976">
    <property type="term" value="F:transcription cis-regulatory region binding"/>
    <property type="evidence" value="ECO:0007669"/>
    <property type="project" value="TreeGrafter"/>
</dbReference>
<dbReference type="InterPro" id="IPR046335">
    <property type="entry name" value="LacI/GalR-like_sensor"/>
</dbReference>
<dbReference type="PANTHER" id="PTHR30146:SF153">
    <property type="entry name" value="LACTOSE OPERON REPRESSOR"/>
    <property type="match status" value="1"/>
</dbReference>
<evidence type="ECO:0000256" key="1">
    <source>
        <dbReference type="ARBA" id="ARBA00023015"/>
    </source>
</evidence>
<proteinExistence type="predicted"/>
<dbReference type="SUPFAM" id="SSF47413">
    <property type="entry name" value="lambda repressor-like DNA-binding domains"/>
    <property type="match status" value="1"/>
</dbReference>
<comment type="caution">
    <text evidence="5">The sequence shown here is derived from an EMBL/GenBank/DDBJ whole genome shotgun (WGS) entry which is preliminary data.</text>
</comment>
<dbReference type="InterPro" id="IPR010982">
    <property type="entry name" value="Lambda_DNA-bd_dom_sf"/>
</dbReference>
<dbReference type="PROSITE" id="PS50932">
    <property type="entry name" value="HTH_LACI_2"/>
    <property type="match status" value="1"/>
</dbReference>
<feature type="domain" description="HTH lacI-type" evidence="4">
    <location>
        <begin position="103"/>
        <end position="157"/>
    </location>
</feature>
<evidence type="ECO:0000259" key="4">
    <source>
        <dbReference type="PROSITE" id="PS50932"/>
    </source>
</evidence>
<accession>A0A3N1H0B6</accession>
<evidence type="ECO:0000256" key="3">
    <source>
        <dbReference type="ARBA" id="ARBA00023163"/>
    </source>
</evidence>
<dbReference type="Proteomes" id="UP000268727">
    <property type="component" value="Unassembled WGS sequence"/>
</dbReference>
<evidence type="ECO:0000256" key="2">
    <source>
        <dbReference type="ARBA" id="ARBA00023125"/>
    </source>
</evidence>
<organism evidence="5 6">
    <name type="scientific">Saccharothrix texasensis</name>
    <dbReference type="NCBI Taxonomy" id="103734"/>
    <lineage>
        <taxon>Bacteria</taxon>
        <taxon>Bacillati</taxon>
        <taxon>Actinomycetota</taxon>
        <taxon>Actinomycetes</taxon>
        <taxon>Pseudonocardiales</taxon>
        <taxon>Pseudonocardiaceae</taxon>
        <taxon>Saccharothrix</taxon>
    </lineage>
</organism>
<evidence type="ECO:0000313" key="5">
    <source>
        <dbReference type="EMBL" id="ROP35995.1"/>
    </source>
</evidence>
<dbReference type="PANTHER" id="PTHR30146">
    <property type="entry name" value="LACI-RELATED TRANSCRIPTIONAL REPRESSOR"/>
    <property type="match status" value="1"/>
</dbReference>
<dbReference type="SUPFAM" id="SSF53822">
    <property type="entry name" value="Periplasmic binding protein-like I"/>
    <property type="match status" value="1"/>
</dbReference>
<keyword evidence="6" id="KW-1185">Reference proteome</keyword>
<sequence>MELILRYRGSMGTPGARRQARGEVERLPSGSLRVRVYAGVDPGSGKRRYLTETVPAGPAADREAEAVRTRLLDQVDAVRNPRAAERPDALAEVRPRGRRRGELTVAAVARLAGVSAPTVSKVLNGRPGVAATTRRRVETALREHGYRRPEAVVRSPNVEVVFFGMQSYLAVGVMHGVERVAGAHRLAVGFTDAARQSATGRSWAHDLLSRQPCGVVVVHLGFTSEQHGLLATSGIPLVALDPTGEPEHSVPSVGAANWSGGIAAARHLLSLGHRRIAVVAGPADRMCARARLGGIRAAMAEHGRPLDERLVRVGQFAFEEGYEHARELLRLPEPPTAVLCGNDLQALGVYEAARQAGLRIPEDLSVVGFDDIPAVRWCGPPMTTVRQPMVEMGAAAAELVLTLAAGRVPAQSRVELATTLVVRDSTAPPR</sequence>
<dbReference type="InterPro" id="IPR028082">
    <property type="entry name" value="Peripla_BP_I"/>
</dbReference>
<evidence type="ECO:0000313" key="6">
    <source>
        <dbReference type="Proteomes" id="UP000268727"/>
    </source>
</evidence>
<dbReference type="InterPro" id="IPR000843">
    <property type="entry name" value="HTH_LacI"/>
</dbReference>